<keyword evidence="2 4" id="KW-0503">Monooxygenase</keyword>
<reference evidence="4 5" key="1">
    <citation type="submission" date="2019-09" db="EMBL/GenBank/DDBJ databases">
        <title>Actinomadura physcomitrii sp. nov., a novel actinomycete isolated from moss [Physcomitrium sphaericum (Ludw) Fuernr].</title>
        <authorList>
            <person name="Zhuang X."/>
            <person name="Liu C."/>
        </authorList>
    </citation>
    <scope>NUCLEOTIDE SEQUENCE [LARGE SCALE GENOMIC DNA]</scope>
    <source>
        <strain evidence="4 5">HMC1</strain>
    </source>
</reference>
<accession>A0A6H9Z5F6</accession>
<feature type="domain" description="FAD-binding" evidence="3">
    <location>
        <begin position="7"/>
        <end position="348"/>
    </location>
</feature>
<protein>
    <submittedName>
        <fullName evidence="4">FAD-dependent monooxygenase</fullName>
    </submittedName>
</protein>
<dbReference type="Gene3D" id="3.50.50.60">
    <property type="entry name" value="FAD/NAD(P)-binding domain"/>
    <property type="match status" value="1"/>
</dbReference>
<evidence type="ECO:0000313" key="4">
    <source>
        <dbReference type="EMBL" id="KAB2350080.1"/>
    </source>
</evidence>
<dbReference type="PANTHER" id="PTHR13789">
    <property type="entry name" value="MONOOXYGENASE"/>
    <property type="match status" value="1"/>
</dbReference>
<gene>
    <name evidence="4" type="ORF">F8566_09705</name>
</gene>
<dbReference type="InterPro" id="IPR050493">
    <property type="entry name" value="FAD-dep_Monooxygenase_BioMet"/>
</dbReference>
<proteinExistence type="predicted"/>
<evidence type="ECO:0000256" key="2">
    <source>
        <dbReference type="ARBA" id="ARBA00023033"/>
    </source>
</evidence>
<name>A0A6H9Z5F6_9ACTN</name>
<dbReference type="SUPFAM" id="SSF51905">
    <property type="entry name" value="FAD/NAD(P)-binding domain"/>
    <property type="match status" value="1"/>
</dbReference>
<evidence type="ECO:0000313" key="5">
    <source>
        <dbReference type="Proteomes" id="UP000468735"/>
    </source>
</evidence>
<dbReference type="GO" id="GO:0071949">
    <property type="term" value="F:FAD binding"/>
    <property type="evidence" value="ECO:0007669"/>
    <property type="project" value="InterPro"/>
</dbReference>
<dbReference type="EMBL" id="WBMT01000004">
    <property type="protein sequence ID" value="KAB2350080.1"/>
    <property type="molecule type" value="Genomic_DNA"/>
</dbReference>
<dbReference type="PANTHER" id="PTHR13789:SF309">
    <property type="entry name" value="PUTATIVE (AFU_ORTHOLOGUE AFUA_6G14510)-RELATED"/>
    <property type="match status" value="1"/>
</dbReference>
<dbReference type="RefSeq" id="WP_151559673.1">
    <property type="nucleotide sequence ID" value="NZ_WBMT01000004.1"/>
</dbReference>
<keyword evidence="5" id="KW-1185">Reference proteome</keyword>
<dbReference type="Pfam" id="PF01494">
    <property type="entry name" value="FAD_binding_3"/>
    <property type="match status" value="1"/>
</dbReference>
<dbReference type="OrthoDB" id="9782160at2"/>
<evidence type="ECO:0000256" key="1">
    <source>
        <dbReference type="ARBA" id="ARBA00023002"/>
    </source>
</evidence>
<dbReference type="GO" id="GO:0004497">
    <property type="term" value="F:monooxygenase activity"/>
    <property type="evidence" value="ECO:0007669"/>
    <property type="project" value="UniProtKB-KW"/>
</dbReference>
<dbReference type="Proteomes" id="UP000468735">
    <property type="component" value="Unassembled WGS sequence"/>
</dbReference>
<organism evidence="4 5">
    <name type="scientific">Actinomadura rudentiformis</name>
    <dbReference type="NCBI Taxonomy" id="359158"/>
    <lineage>
        <taxon>Bacteria</taxon>
        <taxon>Bacillati</taxon>
        <taxon>Actinomycetota</taxon>
        <taxon>Actinomycetes</taxon>
        <taxon>Streptosporangiales</taxon>
        <taxon>Thermomonosporaceae</taxon>
        <taxon>Actinomadura</taxon>
    </lineage>
</organism>
<dbReference type="PRINTS" id="PR00420">
    <property type="entry name" value="RNGMNOXGNASE"/>
</dbReference>
<dbReference type="InterPro" id="IPR036188">
    <property type="entry name" value="FAD/NAD-bd_sf"/>
</dbReference>
<evidence type="ECO:0000259" key="3">
    <source>
        <dbReference type="Pfam" id="PF01494"/>
    </source>
</evidence>
<dbReference type="InterPro" id="IPR002938">
    <property type="entry name" value="FAD-bd"/>
</dbReference>
<keyword evidence="1" id="KW-0560">Oxidoreductase</keyword>
<sequence length="394" mass="41173">MAERRTAIVVGGGIAGFASAVSLARAGWAVTVLERAAAFGEVGAGLAITRNGMAALDALGVGEAVRATGWQTVSAGIQDPAGRWLIRMPDTARVRATTTIWGVHRGRLHAALWQAAEDADGVELVTGAEVTDLQPGHPGGAAATVSWRGAAGTDTRQAGLVVAADGVQSVVRERLFPEIRARYSGSTSWRAVVADTDFDGRLVQVWGPGAEFGAVRISEQEIYWYGYFQHAQGAVFEDEAAAAGRRFAGYPSWARALVAATPEDRLMRHDVHHLPDALATYTRGRVVMVGDAAHAMLPTSGQGASSALEDGVCVGRLIGAPVADGGDLATALATFDQARRPRCQQLARLSAVAARFGADLEGGWRQPVRNTLLRLTPGAVLGRAGGSIVGWTAP</sequence>
<comment type="caution">
    <text evidence="4">The sequence shown here is derived from an EMBL/GenBank/DDBJ whole genome shotgun (WGS) entry which is preliminary data.</text>
</comment>
<dbReference type="AlphaFoldDB" id="A0A6H9Z5F6"/>